<name>A0A4R2MBB3_RUBGE</name>
<dbReference type="Proteomes" id="UP000295106">
    <property type="component" value="Unassembled WGS sequence"/>
</dbReference>
<feature type="compositionally biased region" description="Low complexity" evidence="1">
    <location>
        <begin position="15"/>
        <end position="24"/>
    </location>
</feature>
<protein>
    <submittedName>
        <fullName evidence="2">Uncharacterized protein</fullName>
    </submittedName>
</protein>
<accession>A0A4R2MBB3</accession>
<sequence>MTARRKSPAPERPDPAAAPQDSPATYQQVLDEALQETFPASDPISPSAAMHAERRAEDAAGQPDWTLEPGSERALPAPGTPAPPPPRRRRPA</sequence>
<dbReference type="EMBL" id="SLXD01000002">
    <property type="protein sequence ID" value="TCP04659.1"/>
    <property type="molecule type" value="Genomic_DNA"/>
</dbReference>
<organism evidence="2 3">
    <name type="scientific">Rubrivivax gelatinosus</name>
    <name type="common">Rhodocyclus gelatinosus</name>
    <name type="synonym">Rhodopseudomonas gelatinosa</name>
    <dbReference type="NCBI Taxonomy" id="28068"/>
    <lineage>
        <taxon>Bacteria</taxon>
        <taxon>Pseudomonadati</taxon>
        <taxon>Pseudomonadota</taxon>
        <taxon>Betaproteobacteria</taxon>
        <taxon>Burkholderiales</taxon>
        <taxon>Sphaerotilaceae</taxon>
        <taxon>Rubrivivax</taxon>
    </lineage>
</organism>
<dbReference type="RefSeq" id="WP_132645143.1">
    <property type="nucleotide sequence ID" value="NZ_CP181386.1"/>
</dbReference>
<evidence type="ECO:0000256" key="1">
    <source>
        <dbReference type="SAM" id="MobiDB-lite"/>
    </source>
</evidence>
<comment type="caution">
    <text evidence="2">The sequence shown here is derived from an EMBL/GenBank/DDBJ whole genome shotgun (WGS) entry which is preliminary data.</text>
</comment>
<dbReference type="OrthoDB" id="8966764at2"/>
<proteinExistence type="predicted"/>
<dbReference type="GeneID" id="99684795"/>
<evidence type="ECO:0000313" key="2">
    <source>
        <dbReference type="EMBL" id="TCP04659.1"/>
    </source>
</evidence>
<dbReference type="AlphaFoldDB" id="A0A4R2MBB3"/>
<gene>
    <name evidence="2" type="ORF">EV684_102420</name>
</gene>
<reference evidence="2 3" key="1">
    <citation type="submission" date="2019-03" db="EMBL/GenBank/DDBJ databases">
        <title>Genomic Encyclopedia of Type Strains, Phase IV (KMG-IV): sequencing the most valuable type-strain genomes for metagenomic binning, comparative biology and taxonomic classification.</title>
        <authorList>
            <person name="Goeker M."/>
        </authorList>
    </citation>
    <scope>NUCLEOTIDE SEQUENCE [LARGE SCALE GENOMIC DNA]</scope>
    <source>
        <strain evidence="2 3">DSM 1709</strain>
    </source>
</reference>
<evidence type="ECO:0000313" key="3">
    <source>
        <dbReference type="Proteomes" id="UP000295106"/>
    </source>
</evidence>
<feature type="region of interest" description="Disordered" evidence="1">
    <location>
        <begin position="1"/>
        <end position="92"/>
    </location>
</feature>